<dbReference type="GO" id="GO:0005737">
    <property type="term" value="C:cytoplasm"/>
    <property type="evidence" value="ECO:0007669"/>
    <property type="project" value="TreeGrafter"/>
</dbReference>
<evidence type="ECO:0000256" key="1">
    <source>
        <dbReference type="SAM" id="Coils"/>
    </source>
</evidence>
<evidence type="ECO:0000313" key="3">
    <source>
        <dbReference type="EMBL" id="KND95574.1"/>
    </source>
</evidence>
<feature type="region of interest" description="Disordered" evidence="2">
    <location>
        <begin position="692"/>
        <end position="816"/>
    </location>
</feature>
<dbReference type="Gene3D" id="1.20.58.1520">
    <property type="match status" value="1"/>
</dbReference>
<dbReference type="GO" id="GO:0051256">
    <property type="term" value="P:mitotic spindle midzone assembly"/>
    <property type="evidence" value="ECO:0007669"/>
    <property type="project" value="TreeGrafter"/>
</dbReference>
<dbReference type="VEuPathDB" id="FungiDB:B9J08_002008"/>
<dbReference type="Pfam" id="PF03999">
    <property type="entry name" value="MAP65_ASE1"/>
    <property type="match status" value="1"/>
</dbReference>
<dbReference type="VEuPathDB" id="FungiDB:CJI97_002199"/>
<feature type="compositionally biased region" description="Polar residues" evidence="2">
    <location>
        <begin position="779"/>
        <end position="800"/>
    </location>
</feature>
<dbReference type="EMBL" id="LGST01000068">
    <property type="protein sequence ID" value="KND95574.1"/>
    <property type="molecule type" value="Genomic_DNA"/>
</dbReference>
<evidence type="ECO:0008006" key="5">
    <source>
        <dbReference type="Google" id="ProtNLM"/>
    </source>
</evidence>
<gene>
    <name evidence="3" type="ORF">QG37_08192</name>
</gene>
<dbReference type="GO" id="GO:0008017">
    <property type="term" value="F:microtubule binding"/>
    <property type="evidence" value="ECO:0007669"/>
    <property type="project" value="InterPro"/>
</dbReference>
<comment type="caution">
    <text evidence="3">The sequence shown here is derived from an EMBL/GenBank/DDBJ whole genome shotgun (WGS) entry which is preliminary data.</text>
</comment>
<dbReference type="PANTHER" id="PTHR19321:SF41">
    <property type="entry name" value="FASCETTO-RELATED"/>
    <property type="match status" value="1"/>
</dbReference>
<keyword evidence="1" id="KW-0175">Coiled coil</keyword>
<dbReference type="VEuPathDB" id="FungiDB:CJJ09_003096"/>
<dbReference type="InterPro" id="IPR007145">
    <property type="entry name" value="MAP65_Ase1_PRC1"/>
</dbReference>
<dbReference type="Proteomes" id="UP000037122">
    <property type="component" value="Unassembled WGS sequence"/>
</dbReference>
<organism evidence="3 4">
    <name type="scientific">Candidozyma auris</name>
    <name type="common">Yeast</name>
    <name type="synonym">Candida auris</name>
    <dbReference type="NCBI Taxonomy" id="498019"/>
    <lineage>
        <taxon>Eukaryota</taxon>
        <taxon>Fungi</taxon>
        <taxon>Dikarya</taxon>
        <taxon>Ascomycota</taxon>
        <taxon>Saccharomycotina</taxon>
        <taxon>Pichiomycetes</taxon>
        <taxon>Metschnikowiaceae</taxon>
        <taxon>Candidozyma</taxon>
    </lineage>
</organism>
<feature type="coiled-coil region" evidence="1">
    <location>
        <begin position="570"/>
        <end position="604"/>
    </location>
</feature>
<sequence>MTEDLATMHRSLALPSSPDRIDINLRTPPSRIHHDILQQEAKTPTDPVDYLDSKKKFESIVEHVNRTLQQLSEVYTEIGYSNREINQRQAEVFLTIDETIKSINSNALREKDMLQNECEWLRQQIRFMLATLDDGMGERTLRLSSRGVVFEDDMMYATGYREDMKEKVSGFNPLRQEPTFDEVDDMMNDDYSMQQQYDYMTMNIPQLTLLQTKSSLNSIFLEVLKAFVKIFRKFADLSYQYWENMELIGTDPTKNTSFANQLPSKNEAEEYLRLTEDFEATMKQLHLTDQLLKAPFPRPNDIGDDNKAYVISSPTKNKVRDLARNRDDFADTSTISSSSPDESMSHLRELNGKLITALRNLRVIKLNSQILLKLHSEVEQSKADVTTRAVELKDLVNQCLDIIVILLLEDADLIKVQERFILTKSDEYAKEGPFDSEALRLIESDVLAFGLEYSKLLYLKKFASTLVHLKESKQKKWNYYMSACLRLWDKLCESQQFISRFKEENSSLSDKSLLNLKMELNRLFIKRSEFIGSFIIDAQKEIAEYQSLLLYSEAQKRAFEFCDYKVDDETDDKEQILNLHEAELNRLKEEYESKRLILELYKELNEYLDDQKFLEESSKDSSRLLQKDSCKILMKEERIRKSINRNLPRVLKTLKDEVVKFNKEMISQDKKPFFVGGQDLYEKLLSIESHCSSQKRPKISRGVSPKKSSVSPKKSEPTNRLRSPIKVVKEPSQRRKSPLTGLGRHPRSINSTNKPSNSWPHPSTNSPEIQTKSPEHASHISSFLSPQKNTTLSTFHNHSQLPPLHSPLNPEASSLMNFSPSDSTLYSMCSRVSPLKDKNTSARTEFSSTKTETHIEGKENDYSSNDDLKMKLDRRISTHSLANSTIISGVNEDWKEQRLRDIRNRNDELHGTSHMP</sequence>
<dbReference type="VEuPathDB" id="FungiDB:QG37_08192"/>
<name>A0A0L0NNI3_CANAR</name>
<evidence type="ECO:0000313" key="4">
    <source>
        <dbReference type="Proteomes" id="UP000037122"/>
    </source>
</evidence>
<feature type="compositionally biased region" description="Polar residues" evidence="2">
    <location>
        <begin position="748"/>
        <end position="772"/>
    </location>
</feature>
<dbReference type="GO" id="GO:1990023">
    <property type="term" value="C:mitotic spindle midzone"/>
    <property type="evidence" value="ECO:0007669"/>
    <property type="project" value="TreeGrafter"/>
</dbReference>
<dbReference type="VEuPathDB" id="FungiDB:CJI96_0002683"/>
<dbReference type="PANTHER" id="PTHR19321">
    <property type="entry name" value="PROTEIN REGULATOR OF CYTOKINESIS 1 PRC1-RELATED"/>
    <property type="match status" value="1"/>
</dbReference>
<dbReference type="AlphaFoldDB" id="A0A0L0NNI3"/>
<reference evidence="4" key="1">
    <citation type="journal article" date="2015" name="BMC Genomics">
        <title>Draft genome of a commonly misdiagnosed multidrug resistant pathogen Candida auris.</title>
        <authorList>
            <person name="Chatterjee S."/>
            <person name="Alampalli S.V."/>
            <person name="Nageshan R.K."/>
            <person name="Chettiar S.T."/>
            <person name="Joshi S."/>
            <person name="Tatu U.S."/>
        </authorList>
    </citation>
    <scope>NUCLEOTIDE SEQUENCE [LARGE SCALE GENOMIC DNA]</scope>
    <source>
        <strain evidence="4">6684</strain>
    </source>
</reference>
<dbReference type="VEuPathDB" id="FungiDB:CJJ07_000418"/>
<accession>A0A0L0NNI3</accession>
<proteinExistence type="predicted"/>
<evidence type="ECO:0000256" key="2">
    <source>
        <dbReference type="SAM" id="MobiDB-lite"/>
    </source>
</evidence>
<feature type="compositionally biased region" description="Low complexity" evidence="2">
    <location>
        <begin position="703"/>
        <end position="712"/>
    </location>
</feature>
<protein>
    <recommendedName>
        <fullName evidence="5">Anaphase spindle elongation protein</fullName>
    </recommendedName>
</protein>